<keyword evidence="7 14" id="KW-0949">S-adenosyl-L-methionine</keyword>
<evidence type="ECO:0000256" key="12">
    <source>
        <dbReference type="ARBA" id="ARBA00023244"/>
    </source>
</evidence>
<feature type="binding site" evidence="16">
    <location>
        <position position="83"/>
    </location>
    <ligand>
        <name>[4Fe-4S] cluster</name>
        <dbReference type="ChEBI" id="CHEBI:49883"/>
        <note>4Fe-4S-S-AdoMet</note>
    </ligand>
</feature>
<dbReference type="AlphaFoldDB" id="A0A918XPW2"/>
<comment type="pathway">
    <text evidence="2 14">Porphyrin-containing compound metabolism; protoporphyrin-IX biosynthesis; protoporphyrinogen-IX from coproporphyrinogen-III (AdoMet route): step 1/1.</text>
</comment>
<feature type="binding site" evidence="15">
    <location>
        <position position="187"/>
    </location>
    <ligand>
        <name>S-adenosyl-L-methionine</name>
        <dbReference type="ChEBI" id="CHEBI:59789"/>
        <label>2</label>
    </ligand>
</feature>
<keyword evidence="12 14" id="KW-0627">Porphyrin biosynthesis</keyword>
<feature type="binding site" evidence="16">
    <location>
        <position position="80"/>
    </location>
    <ligand>
        <name>[4Fe-4S] cluster</name>
        <dbReference type="ChEBI" id="CHEBI:49883"/>
        <note>4Fe-4S-S-AdoMet</note>
    </ligand>
</feature>
<dbReference type="NCBIfam" id="TIGR00538">
    <property type="entry name" value="hemN"/>
    <property type="match status" value="1"/>
</dbReference>
<dbReference type="GO" id="GO:0051539">
    <property type="term" value="F:4 iron, 4 sulfur cluster binding"/>
    <property type="evidence" value="ECO:0007669"/>
    <property type="project" value="UniProtKB-KW"/>
</dbReference>
<dbReference type="Gene3D" id="1.10.10.920">
    <property type="match status" value="1"/>
</dbReference>
<dbReference type="GO" id="GO:0004109">
    <property type="term" value="F:coproporphyrinogen oxidase activity"/>
    <property type="evidence" value="ECO:0007669"/>
    <property type="project" value="InterPro"/>
</dbReference>
<dbReference type="GO" id="GO:0005737">
    <property type="term" value="C:cytoplasm"/>
    <property type="evidence" value="ECO:0007669"/>
    <property type="project" value="UniProtKB-SubCell"/>
</dbReference>
<keyword evidence="8 14" id="KW-0479">Metal-binding</keyword>
<proteinExistence type="inferred from homology"/>
<dbReference type="GO" id="GO:0051989">
    <property type="term" value="F:coproporphyrinogen dehydrogenase activity"/>
    <property type="evidence" value="ECO:0007669"/>
    <property type="project" value="UniProtKB-EC"/>
</dbReference>
<evidence type="ECO:0000313" key="19">
    <source>
        <dbReference type="Proteomes" id="UP000630353"/>
    </source>
</evidence>
<reference evidence="18" key="2">
    <citation type="submission" date="2020-09" db="EMBL/GenBank/DDBJ databases">
        <authorList>
            <person name="Sun Q."/>
            <person name="Kim S."/>
        </authorList>
    </citation>
    <scope>NUCLEOTIDE SEQUENCE</scope>
    <source>
        <strain evidence="18">KCTC 42651</strain>
    </source>
</reference>
<evidence type="ECO:0000256" key="13">
    <source>
        <dbReference type="ARBA" id="ARBA00048321"/>
    </source>
</evidence>
<feature type="binding site" evidence="15">
    <location>
        <position position="160"/>
    </location>
    <ligand>
        <name>S-adenosyl-L-methionine</name>
        <dbReference type="ChEBI" id="CHEBI:59789"/>
        <label>1</label>
    </ligand>
</feature>
<feature type="binding site" evidence="16">
    <location>
        <position position="76"/>
    </location>
    <ligand>
        <name>[4Fe-4S] cluster</name>
        <dbReference type="ChEBI" id="CHEBI:49883"/>
        <note>4Fe-4S-S-AdoMet</note>
    </ligand>
</feature>
<evidence type="ECO:0000256" key="6">
    <source>
        <dbReference type="ARBA" id="ARBA00022490"/>
    </source>
</evidence>
<evidence type="ECO:0000256" key="16">
    <source>
        <dbReference type="PIRSR" id="PIRSR000167-2"/>
    </source>
</evidence>
<feature type="domain" description="Radical SAM core" evidence="17">
    <location>
        <begin position="61"/>
        <end position="303"/>
    </location>
</feature>
<dbReference type="PANTHER" id="PTHR13932">
    <property type="entry name" value="COPROPORPHYRINIGEN III OXIDASE"/>
    <property type="match status" value="1"/>
</dbReference>
<protein>
    <recommendedName>
        <fullName evidence="14">Coproporphyrinogen-III oxidase</fullName>
        <ecNumber evidence="14">1.3.98.3</ecNumber>
    </recommendedName>
</protein>
<feature type="binding site" evidence="15">
    <location>
        <begin position="82"/>
        <end position="84"/>
    </location>
    <ligand>
        <name>S-adenosyl-L-methionine</name>
        <dbReference type="ChEBI" id="CHEBI:59789"/>
        <label>2</label>
    </ligand>
</feature>
<evidence type="ECO:0000256" key="3">
    <source>
        <dbReference type="ARBA" id="ARBA00005493"/>
    </source>
</evidence>
<evidence type="ECO:0000256" key="8">
    <source>
        <dbReference type="ARBA" id="ARBA00022723"/>
    </source>
</evidence>
<evidence type="ECO:0000259" key="17">
    <source>
        <dbReference type="PROSITE" id="PS51918"/>
    </source>
</evidence>
<feature type="binding site" evidence="15">
    <location>
        <position position="127"/>
    </location>
    <ligand>
        <name>S-adenosyl-L-methionine</name>
        <dbReference type="ChEBI" id="CHEBI:59789"/>
        <label>1</label>
    </ligand>
</feature>
<dbReference type="InterPro" id="IPR007197">
    <property type="entry name" value="rSAM"/>
</dbReference>
<dbReference type="PROSITE" id="PS51918">
    <property type="entry name" value="RADICAL_SAM"/>
    <property type="match status" value="1"/>
</dbReference>
<comment type="catalytic activity">
    <reaction evidence="13 14">
        <text>coproporphyrinogen III + 2 S-adenosyl-L-methionine = protoporphyrinogen IX + 2 5'-deoxyadenosine + 2 L-methionine + 2 CO2</text>
        <dbReference type="Rhea" id="RHEA:15425"/>
        <dbReference type="ChEBI" id="CHEBI:16526"/>
        <dbReference type="ChEBI" id="CHEBI:17319"/>
        <dbReference type="ChEBI" id="CHEBI:57307"/>
        <dbReference type="ChEBI" id="CHEBI:57309"/>
        <dbReference type="ChEBI" id="CHEBI:57844"/>
        <dbReference type="ChEBI" id="CHEBI:59789"/>
        <dbReference type="EC" id="1.3.98.3"/>
    </reaction>
</comment>
<comment type="similarity">
    <text evidence="3 14">Belongs to the anaerobic coproporphyrinogen-III oxidase family.</text>
</comment>
<dbReference type="SFLD" id="SFLDG01065">
    <property type="entry name" value="anaerobic_coproporphyrinogen-I"/>
    <property type="match status" value="1"/>
</dbReference>
<dbReference type="SMART" id="SM00729">
    <property type="entry name" value="Elp3"/>
    <property type="match status" value="1"/>
</dbReference>
<dbReference type="PIRSF" id="PIRSF000167">
    <property type="entry name" value="HemN"/>
    <property type="match status" value="1"/>
</dbReference>
<dbReference type="SUPFAM" id="SSF102114">
    <property type="entry name" value="Radical SAM enzymes"/>
    <property type="match status" value="1"/>
</dbReference>
<name>A0A918XPW2_9PROT</name>
<keyword evidence="11 14" id="KW-0411">Iron-sulfur</keyword>
<feature type="binding site" evidence="15">
    <location>
        <position position="199"/>
    </location>
    <ligand>
        <name>S-adenosyl-L-methionine</name>
        <dbReference type="ChEBI" id="CHEBI:59789"/>
        <label>2</label>
    </ligand>
</feature>
<feature type="binding site" evidence="15">
    <location>
        <position position="224"/>
    </location>
    <ligand>
        <name>S-adenosyl-L-methionine</name>
        <dbReference type="ChEBI" id="CHEBI:59789"/>
        <label>2</label>
    </ligand>
</feature>
<comment type="subunit">
    <text evidence="4">Monomer.</text>
</comment>
<dbReference type="CDD" id="cd01335">
    <property type="entry name" value="Radical_SAM"/>
    <property type="match status" value="1"/>
</dbReference>
<sequence>MIQVKGNPGTERYPGHLIWEDCMYLERYALANLPRYTSYPPANRFDTGVDAGSYRGWLRGLDPAASLSLYVHVPFCRTLCWYCGCHTTVPNADDRIDRYVSLLRAEVDLIAAEIGEGRPVVNVHFGGGTPTILDPDSFLALVGRLRDRFEFQPGAEIAVEVDPRGLDEARIAGLAEAGVTRVSLGVQDLDPEVQRAINRIQPFGTVARAVTGLKKAGITAINADLMYGLPKQTEEHVAASARAVAMLGVDRVAVFGYAHVPWFKANQRAIDESVLPGPEARFGQAEAAAQVLDEKGYDAIGFDHFARPDDPLAVAAATGRLRRNFQGYVVEPADAIVGFGASSIGSLPQGYVQNEPHLKRWGERVTAGELPIARGIALDDEDRLRREVIERVLCDGAVDLARVADAAGQPVEVLAGALDRLGELQADGLVALHEWTIRCTGLGRRYMRNVAACFDPALDTMQGRHSRAV</sequence>
<dbReference type="Pfam" id="PF06969">
    <property type="entry name" value="HemN_C"/>
    <property type="match status" value="1"/>
</dbReference>
<dbReference type="InterPro" id="IPR013785">
    <property type="entry name" value="Aldolase_TIM"/>
</dbReference>
<comment type="cofactor">
    <cofactor evidence="14 16">
        <name>[4Fe-4S] cluster</name>
        <dbReference type="ChEBI" id="CHEBI:49883"/>
    </cofactor>
    <text evidence="14 16">Binds 1 [4Fe-4S] cluster. The cluster is coordinated with 3 cysteines and an exchangeable S-adenosyl-L-methionine.</text>
</comment>
<evidence type="ECO:0000256" key="15">
    <source>
        <dbReference type="PIRSR" id="PIRSR000167-1"/>
    </source>
</evidence>
<dbReference type="EMBL" id="BMZS01000003">
    <property type="protein sequence ID" value="GHD45716.1"/>
    <property type="molecule type" value="Genomic_DNA"/>
</dbReference>
<gene>
    <name evidence="18" type="primary">hemN</name>
    <name evidence="18" type="ORF">GCM10017083_14060</name>
</gene>
<accession>A0A918XPW2</accession>
<dbReference type="Pfam" id="PF04055">
    <property type="entry name" value="Radical_SAM"/>
    <property type="match status" value="1"/>
</dbReference>
<dbReference type="PANTHER" id="PTHR13932:SF6">
    <property type="entry name" value="OXYGEN-INDEPENDENT COPROPORPHYRINOGEN III OXIDASE"/>
    <property type="match status" value="1"/>
</dbReference>
<feature type="binding site" evidence="15">
    <location>
        <position position="70"/>
    </location>
    <ligand>
        <name>S-adenosyl-L-methionine</name>
        <dbReference type="ChEBI" id="CHEBI:59789"/>
        <label>1</label>
    </ligand>
</feature>
<dbReference type="InterPro" id="IPR034505">
    <property type="entry name" value="Coproporphyrinogen-III_oxidase"/>
</dbReference>
<comment type="caution">
    <text evidence="18">The sequence shown here is derived from an EMBL/GenBank/DDBJ whole genome shotgun (WGS) entry which is preliminary data.</text>
</comment>
<dbReference type="InterPro" id="IPR010723">
    <property type="entry name" value="HemN_C"/>
</dbReference>
<feature type="binding site" evidence="15">
    <location>
        <position position="344"/>
    </location>
    <ligand>
        <name>S-adenosyl-L-methionine</name>
        <dbReference type="ChEBI" id="CHEBI:59789"/>
        <label>1</label>
    </ligand>
</feature>
<evidence type="ECO:0000256" key="2">
    <source>
        <dbReference type="ARBA" id="ARBA00004785"/>
    </source>
</evidence>
<evidence type="ECO:0000256" key="10">
    <source>
        <dbReference type="ARBA" id="ARBA00023004"/>
    </source>
</evidence>
<dbReference type="Gene3D" id="3.20.20.70">
    <property type="entry name" value="Aldolase class I"/>
    <property type="match status" value="1"/>
</dbReference>
<evidence type="ECO:0000256" key="1">
    <source>
        <dbReference type="ARBA" id="ARBA00004496"/>
    </source>
</evidence>
<feature type="binding site" evidence="15">
    <location>
        <position position="258"/>
    </location>
    <ligand>
        <name>S-adenosyl-L-methionine</name>
        <dbReference type="ChEBI" id="CHEBI:59789"/>
        <label>2</label>
    </ligand>
</feature>
<evidence type="ECO:0000256" key="5">
    <source>
        <dbReference type="ARBA" id="ARBA00022485"/>
    </source>
</evidence>
<dbReference type="GO" id="GO:0046872">
    <property type="term" value="F:metal ion binding"/>
    <property type="evidence" value="ECO:0007669"/>
    <property type="project" value="UniProtKB-KW"/>
</dbReference>
<reference evidence="18" key="1">
    <citation type="journal article" date="2014" name="Int. J. Syst. Evol. Microbiol.">
        <title>Complete genome sequence of Corynebacterium casei LMG S-19264T (=DSM 44701T), isolated from a smear-ripened cheese.</title>
        <authorList>
            <consortium name="US DOE Joint Genome Institute (JGI-PGF)"/>
            <person name="Walter F."/>
            <person name="Albersmeier A."/>
            <person name="Kalinowski J."/>
            <person name="Ruckert C."/>
        </authorList>
    </citation>
    <scope>NUCLEOTIDE SEQUENCE</scope>
    <source>
        <strain evidence="18">KCTC 42651</strain>
    </source>
</reference>
<dbReference type="GO" id="GO:0006782">
    <property type="term" value="P:protoporphyrinogen IX biosynthetic process"/>
    <property type="evidence" value="ECO:0007669"/>
    <property type="project" value="TreeGrafter"/>
</dbReference>
<dbReference type="SFLD" id="SFLDS00029">
    <property type="entry name" value="Radical_SAM"/>
    <property type="match status" value="1"/>
</dbReference>
<dbReference type="InterPro" id="IPR004558">
    <property type="entry name" value="Coprogen_oxidase_HemN"/>
</dbReference>
<dbReference type="EC" id="1.3.98.3" evidence="14"/>
<organism evidence="18 19">
    <name type="scientific">Thalassobaculum fulvum</name>
    <dbReference type="NCBI Taxonomy" id="1633335"/>
    <lineage>
        <taxon>Bacteria</taxon>
        <taxon>Pseudomonadati</taxon>
        <taxon>Pseudomonadota</taxon>
        <taxon>Alphaproteobacteria</taxon>
        <taxon>Rhodospirillales</taxon>
        <taxon>Thalassobaculaceae</taxon>
        <taxon>Thalassobaculum</taxon>
    </lineage>
</organism>
<keyword evidence="9 14" id="KW-0560">Oxidoreductase</keyword>
<keyword evidence="6 14" id="KW-0963">Cytoplasm</keyword>
<evidence type="ECO:0000256" key="4">
    <source>
        <dbReference type="ARBA" id="ARBA00011245"/>
    </source>
</evidence>
<dbReference type="Proteomes" id="UP000630353">
    <property type="component" value="Unassembled WGS sequence"/>
</dbReference>
<keyword evidence="10 14" id="KW-0408">Iron</keyword>
<feature type="binding site" evidence="15">
    <location>
        <begin position="128"/>
        <end position="129"/>
    </location>
    <ligand>
        <name>S-adenosyl-L-methionine</name>
        <dbReference type="ChEBI" id="CHEBI:59789"/>
        <label>2</label>
    </ligand>
</feature>
<evidence type="ECO:0000313" key="18">
    <source>
        <dbReference type="EMBL" id="GHD45716.1"/>
    </source>
</evidence>
<evidence type="ECO:0000256" key="11">
    <source>
        <dbReference type="ARBA" id="ARBA00023014"/>
    </source>
</evidence>
<keyword evidence="19" id="KW-1185">Reference proteome</keyword>
<comment type="subcellular location">
    <subcellularLocation>
        <location evidence="1 14">Cytoplasm</location>
    </subcellularLocation>
</comment>
<keyword evidence="5 14" id="KW-0004">4Fe-4S</keyword>
<evidence type="ECO:0000256" key="9">
    <source>
        <dbReference type="ARBA" id="ARBA00023002"/>
    </source>
</evidence>
<evidence type="ECO:0000256" key="7">
    <source>
        <dbReference type="ARBA" id="ARBA00022691"/>
    </source>
</evidence>
<dbReference type="InterPro" id="IPR006638">
    <property type="entry name" value="Elp3/MiaA/NifB-like_rSAM"/>
</dbReference>
<dbReference type="InterPro" id="IPR058240">
    <property type="entry name" value="rSAM_sf"/>
</dbReference>
<evidence type="ECO:0000256" key="14">
    <source>
        <dbReference type="PIRNR" id="PIRNR000167"/>
    </source>
</evidence>